<name>A0A2P6RGN6_ROSCH</name>
<sequence length="88" mass="9662">MLMPDLSLHPLGSLLNGCKLLMSNLNNAQLTHVFQECNMLADALAKNSINHDLGIITFESPPIHAAQAYLEDIAAVSRVRRSGMCYHT</sequence>
<accession>A0A2P6RGN6</accession>
<reference evidence="1 2" key="1">
    <citation type="journal article" date="2018" name="Nat. Genet.">
        <title>The Rosa genome provides new insights in the design of modern roses.</title>
        <authorList>
            <person name="Bendahmane M."/>
        </authorList>
    </citation>
    <scope>NUCLEOTIDE SEQUENCE [LARGE SCALE GENOMIC DNA]</scope>
    <source>
        <strain evidence="2">cv. Old Blush</strain>
    </source>
</reference>
<protein>
    <recommendedName>
        <fullName evidence="3">RNase H type-1 domain-containing protein</fullName>
    </recommendedName>
</protein>
<dbReference type="EMBL" id="PDCK01000041">
    <property type="protein sequence ID" value="PRQ45577.1"/>
    <property type="molecule type" value="Genomic_DNA"/>
</dbReference>
<dbReference type="AlphaFoldDB" id="A0A2P6RGN6"/>
<keyword evidence="2" id="KW-1185">Reference proteome</keyword>
<gene>
    <name evidence="1" type="ORF">RchiOBHm_Chr3g0492911</name>
</gene>
<dbReference type="Gramene" id="PRQ45577">
    <property type="protein sequence ID" value="PRQ45577"/>
    <property type="gene ID" value="RchiOBHm_Chr3g0492911"/>
</dbReference>
<organism evidence="1 2">
    <name type="scientific">Rosa chinensis</name>
    <name type="common">China rose</name>
    <dbReference type="NCBI Taxonomy" id="74649"/>
    <lineage>
        <taxon>Eukaryota</taxon>
        <taxon>Viridiplantae</taxon>
        <taxon>Streptophyta</taxon>
        <taxon>Embryophyta</taxon>
        <taxon>Tracheophyta</taxon>
        <taxon>Spermatophyta</taxon>
        <taxon>Magnoliopsida</taxon>
        <taxon>eudicotyledons</taxon>
        <taxon>Gunneridae</taxon>
        <taxon>Pentapetalae</taxon>
        <taxon>rosids</taxon>
        <taxon>fabids</taxon>
        <taxon>Rosales</taxon>
        <taxon>Rosaceae</taxon>
        <taxon>Rosoideae</taxon>
        <taxon>Rosoideae incertae sedis</taxon>
        <taxon>Rosa</taxon>
    </lineage>
</organism>
<dbReference type="Proteomes" id="UP000238479">
    <property type="component" value="Chromosome 3"/>
</dbReference>
<evidence type="ECO:0008006" key="3">
    <source>
        <dbReference type="Google" id="ProtNLM"/>
    </source>
</evidence>
<comment type="caution">
    <text evidence="1">The sequence shown here is derived from an EMBL/GenBank/DDBJ whole genome shotgun (WGS) entry which is preliminary data.</text>
</comment>
<evidence type="ECO:0000313" key="2">
    <source>
        <dbReference type="Proteomes" id="UP000238479"/>
    </source>
</evidence>
<proteinExistence type="predicted"/>
<evidence type="ECO:0000313" key="1">
    <source>
        <dbReference type="EMBL" id="PRQ45577.1"/>
    </source>
</evidence>
<dbReference type="OMA" id="FQECNML"/>